<proteinExistence type="inferred from homology"/>
<evidence type="ECO:0000313" key="7">
    <source>
        <dbReference type="EMBL" id="PJO67883.1"/>
    </source>
</evidence>
<dbReference type="PANTHER" id="PTHR43701:SF2">
    <property type="entry name" value="MEMBRANE TRANSPORTER PROTEIN YJNA-RELATED"/>
    <property type="match status" value="1"/>
</dbReference>
<dbReference type="OrthoDB" id="7031597at2"/>
<comment type="subcellular location">
    <subcellularLocation>
        <location evidence="5">Cell membrane</location>
        <topology evidence="5">Multi-pass membrane protein</topology>
    </subcellularLocation>
    <subcellularLocation>
        <location evidence="1">Membrane</location>
        <topology evidence="1">Multi-pass membrane protein</topology>
    </subcellularLocation>
</comment>
<evidence type="ECO:0000256" key="4">
    <source>
        <dbReference type="ARBA" id="ARBA00023136"/>
    </source>
</evidence>
<comment type="caution">
    <text evidence="6">The sequence shown here is derived from an EMBL/GenBank/DDBJ whole genome shotgun (WGS) entry which is preliminary data.</text>
</comment>
<evidence type="ECO:0000256" key="3">
    <source>
        <dbReference type="ARBA" id="ARBA00022989"/>
    </source>
</evidence>
<sequence length="268" mass="27057">MLISLVLGSIVGAVLGLTGAGGGILAVPALVVGMGWPMQQATPVALVAVAGSAALGALEGFRRGLVRYRAAFLMAAAGVPLTTLGVRVAHRLPQRVLLALFALVMLVVAVRLLRQALRHAAGEPACSPLCVGRVNPDTGRLVWSWPAGIALASTGALTGLMTGLLGVGGGFVIVPMLRKFTNVTMHGIVATSLMVIALVGTGGVIATIASGTPAPLDVTLWFTATTALGMAAGRWVSRYLSARHVQLGFAAALVCVAAGLLAKAALGF</sequence>
<feature type="transmembrane region" description="Helical" evidence="5">
    <location>
        <begin position="186"/>
        <end position="206"/>
    </location>
</feature>
<evidence type="ECO:0000256" key="1">
    <source>
        <dbReference type="ARBA" id="ARBA00004141"/>
    </source>
</evidence>
<reference evidence="6 8" key="1">
    <citation type="submission" date="2014-08" db="EMBL/GenBank/DDBJ databases">
        <authorList>
            <person name="Bunnell A."/>
            <person name="Chain P.S."/>
            <person name="Chertkov O."/>
            <person name="Currie B.J."/>
            <person name="Daligault H.E."/>
            <person name="Davenport K.W."/>
            <person name="Davis C."/>
            <person name="Gleasner C.D."/>
            <person name="Johnson S.L."/>
            <person name="Kaestli M."/>
            <person name="Koren S."/>
            <person name="Kunde Y.A."/>
            <person name="Mayo M."/>
            <person name="McMurry K.K."/>
            <person name="Price E.P."/>
            <person name="Reitenga K.G."/>
            <person name="Robison R."/>
            <person name="Rosovitz M.J."/>
            <person name="Sarovich D.S."/>
            <person name="Teshima H."/>
        </authorList>
    </citation>
    <scope>NUCLEOTIDE SEQUENCE [LARGE SCALE GENOMIC DNA]</scope>
    <source>
        <strain evidence="6 8">MSHR44</strain>
    </source>
</reference>
<organism evidence="6 8">
    <name type="scientific">Burkholderia pseudomallei</name>
    <name type="common">Pseudomonas pseudomallei</name>
    <dbReference type="NCBI Taxonomy" id="28450"/>
    <lineage>
        <taxon>Bacteria</taxon>
        <taxon>Pseudomonadati</taxon>
        <taxon>Pseudomonadota</taxon>
        <taxon>Betaproteobacteria</taxon>
        <taxon>Burkholderiales</taxon>
        <taxon>Burkholderiaceae</taxon>
        <taxon>Burkholderia</taxon>
        <taxon>pseudomallei group</taxon>
    </lineage>
</organism>
<feature type="transmembrane region" description="Helical" evidence="5">
    <location>
        <begin position="44"/>
        <end position="62"/>
    </location>
</feature>
<dbReference type="OMA" id="MQIYLPI"/>
<evidence type="ECO:0000313" key="8">
    <source>
        <dbReference type="Proteomes" id="UP000030475"/>
    </source>
</evidence>
<name>A0A069B1R8_BURPE</name>
<dbReference type="GeneID" id="93060427"/>
<evidence type="ECO:0000256" key="2">
    <source>
        <dbReference type="ARBA" id="ARBA00022692"/>
    </source>
</evidence>
<dbReference type="GO" id="GO:0005886">
    <property type="term" value="C:plasma membrane"/>
    <property type="evidence" value="ECO:0007669"/>
    <property type="project" value="UniProtKB-SubCell"/>
</dbReference>
<dbReference type="PANTHER" id="PTHR43701">
    <property type="entry name" value="MEMBRANE TRANSPORTER PROTEIN MJ0441-RELATED"/>
    <property type="match status" value="1"/>
</dbReference>
<feature type="transmembrane region" description="Helical" evidence="5">
    <location>
        <begin position="96"/>
        <end position="113"/>
    </location>
</feature>
<dbReference type="AlphaFoldDB" id="A0A069B1R8"/>
<dbReference type="Proteomes" id="UP000030475">
    <property type="component" value="Unassembled WGS sequence"/>
</dbReference>
<protein>
    <recommendedName>
        <fullName evidence="5">Probable membrane transporter protein</fullName>
    </recommendedName>
</protein>
<keyword evidence="2 5" id="KW-0812">Transmembrane</keyword>
<keyword evidence="5" id="KW-1003">Cell membrane</keyword>
<dbReference type="eggNOG" id="COG0730">
    <property type="taxonomic scope" value="Bacteria"/>
</dbReference>
<gene>
    <name evidence="7" type="ORF">CWD88_00895</name>
    <name evidence="6" type="ORF">Y036_15</name>
</gene>
<keyword evidence="3 5" id="KW-1133">Transmembrane helix</keyword>
<dbReference type="InterPro" id="IPR002781">
    <property type="entry name" value="TM_pro_TauE-like"/>
</dbReference>
<feature type="transmembrane region" description="Helical" evidence="5">
    <location>
        <begin position="149"/>
        <end position="174"/>
    </location>
</feature>
<dbReference type="Pfam" id="PF01925">
    <property type="entry name" value="TauE"/>
    <property type="match status" value="1"/>
</dbReference>
<dbReference type="EMBL" id="JQIM01000010">
    <property type="protein sequence ID" value="KGX06537.1"/>
    <property type="molecule type" value="Genomic_DNA"/>
</dbReference>
<feature type="transmembrane region" description="Helical" evidence="5">
    <location>
        <begin position="248"/>
        <end position="266"/>
    </location>
</feature>
<feature type="transmembrane region" description="Helical" evidence="5">
    <location>
        <begin position="68"/>
        <end position="89"/>
    </location>
</feature>
<feature type="transmembrane region" description="Helical" evidence="5">
    <location>
        <begin position="218"/>
        <end position="236"/>
    </location>
</feature>
<dbReference type="InterPro" id="IPR051598">
    <property type="entry name" value="TSUP/Inactive_protease-like"/>
</dbReference>
<dbReference type="Proteomes" id="UP000231878">
    <property type="component" value="Unassembled WGS sequence"/>
</dbReference>
<dbReference type="EMBL" id="PHRB01000001">
    <property type="protein sequence ID" value="PJO67883.1"/>
    <property type="molecule type" value="Genomic_DNA"/>
</dbReference>
<accession>A0A069B1R8</accession>
<reference evidence="7 9" key="2">
    <citation type="submission" date="2017-11" db="EMBL/GenBank/DDBJ databases">
        <title>Molecular characterization of Burkholderia pseudomallei and closely related isolates from Vietnam.</title>
        <authorList>
            <person name="Ustinov D.V."/>
            <person name="Antonov A.S."/>
            <person name="Avdusheva E.F."/>
            <person name="Shpak I.M."/>
            <person name="Zakharova I.B."/>
            <person name="Thi L.A."/>
            <person name="Teteryatnikova N."/>
            <person name="Lopasteyskaya Y.A."/>
            <person name="Kuzyutina J.A."/>
            <person name="Ngo T.N."/>
            <person name="Victorov D.V."/>
        </authorList>
    </citation>
    <scope>NUCLEOTIDE SEQUENCE [LARGE SCALE GENOMIC DNA]</scope>
    <source>
        <strain evidence="7 9">V1512</strain>
    </source>
</reference>
<keyword evidence="4 5" id="KW-0472">Membrane</keyword>
<evidence type="ECO:0000313" key="6">
    <source>
        <dbReference type="EMBL" id="KGX06537.1"/>
    </source>
</evidence>
<evidence type="ECO:0000256" key="5">
    <source>
        <dbReference type="RuleBase" id="RU363041"/>
    </source>
</evidence>
<evidence type="ECO:0000313" key="9">
    <source>
        <dbReference type="Proteomes" id="UP000231878"/>
    </source>
</evidence>
<dbReference type="RefSeq" id="WP_004527136.1">
    <property type="nucleotide sequence ID" value="NZ_AP028071.1"/>
</dbReference>
<comment type="similarity">
    <text evidence="5">Belongs to the 4-toluene sulfonate uptake permease (TSUP) (TC 2.A.102) family.</text>
</comment>
<feature type="transmembrane region" description="Helical" evidence="5">
    <location>
        <begin position="6"/>
        <end position="32"/>
    </location>
</feature>